<evidence type="ECO:0000256" key="1">
    <source>
        <dbReference type="SAM" id="MobiDB-lite"/>
    </source>
</evidence>
<accession>A0ABT4LL90</accession>
<dbReference type="Proteomes" id="UP001069802">
    <property type="component" value="Unassembled WGS sequence"/>
</dbReference>
<evidence type="ECO:0000313" key="3">
    <source>
        <dbReference type="Proteomes" id="UP001069802"/>
    </source>
</evidence>
<feature type="region of interest" description="Disordered" evidence="1">
    <location>
        <begin position="214"/>
        <end position="244"/>
    </location>
</feature>
<protein>
    <submittedName>
        <fullName evidence="2">Phage terminase small subunit</fullName>
    </submittedName>
</protein>
<organism evidence="2 3">
    <name type="scientific">Kiloniella laminariae</name>
    <dbReference type="NCBI Taxonomy" id="454162"/>
    <lineage>
        <taxon>Bacteria</taxon>
        <taxon>Pseudomonadati</taxon>
        <taxon>Pseudomonadota</taxon>
        <taxon>Alphaproteobacteria</taxon>
        <taxon>Rhodospirillales</taxon>
        <taxon>Kiloniellaceae</taxon>
        <taxon>Kiloniella</taxon>
    </lineage>
</organism>
<dbReference type="RefSeq" id="WP_269423877.1">
    <property type="nucleotide sequence ID" value="NZ_JAPWGY010000004.1"/>
</dbReference>
<keyword evidence="3" id="KW-1185">Reference proteome</keyword>
<proteinExistence type="predicted"/>
<evidence type="ECO:0000313" key="2">
    <source>
        <dbReference type="EMBL" id="MCZ4281715.1"/>
    </source>
</evidence>
<comment type="caution">
    <text evidence="2">The sequence shown here is derived from an EMBL/GenBank/DDBJ whole genome shotgun (WGS) entry which is preliminary data.</text>
</comment>
<dbReference type="EMBL" id="JAPWGY010000004">
    <property type="protein sequence ID" value="MCZ4281715.1"/>
    <property type="molecule type" value="Genomic_DNA"/>
</dbReference>
<name>A0ABT4LL90_9PROT</name>
<reference evidence="2" key="1">
    <citation type="submission" date="2022-12" db="EMBL/GenBank/DDBJ databases">
        <title>Bacterial isolates from different developmental stages of Nematostella vectensis.</title>
        <authorList>
            <person name="Fraune S."/>
        </authorList>
    </citation>
    <scope>NUCLEOTIDE SEQUENCE</scope>
    <source>
        <strain evidence="2">G21630-S1</strain>
    </source>
</reference>
<dbReference type="Pfam" id="PF05944">
    <property type="entry name" value="Phage_term_smal"/>
    <property type="match status" value="1"/>
</dbReference>
<sequence length="244" mass="27011">MSLARKHFEKVTAEISAGASKEKGQNRVHGSTTDQMLARLRAHEVILKSIQSRNQKIIKKREFLPEYEGYVDGILAAGTGLQDLVVTTVMVWRFDVGDLSGALQLASYVLEHDLQLPERFARSAATLVLEEIADQVEQLQPTGDLALTYIDAMNEAFALTDGTDMPDEVRSKAFKYLGYLLYDSNPELALENLKAAFDLNPKCGVKTKIGQLEKLLKPSQEEPATASEPDPKQKPVPQPTKAKK</sequence>
<dbReference type="InterPro" id="IPR010270">
    <property type="entry name" value="Phage_P2_GpM"/>
</dbReference>
<gene>
    <name evidence="2" type="primary">gpM</name>
    <name evidence="2" type="ORF">O4H49_13070</name>
</gene>